<reference evidence="2" key="2">
    <citation type="submission" date="2008-08" db="EMBL/GenBank/DDBJ databases">
        <authorList>
            <consortium name="Diatom Consortium"/>
            <person name="Grigoriev I."/>
            <person name="Grimwood J."/>
            <person name="Kuo A."/>
            <person name="Otillar R.P."/>
            <person name="Salamov A."/>
            <person name="Detter J.C."/>
            <person name="Lindquist E."/>
            <person name="Shapiro H."/>
            <person name="Lucas S."/>
            <person name="Glavina del Rio T."/>
            <person name="Pitluck S."/>
            <person name="Rokhsar D."/>
            <person name="Bowler C."/>
        </authorList>
    </citation>
    <scope>GENOME REANNOTATION</scope>
    <source>
        <strain evidence="2">CCAP 1055/1</strain>
    </source>
</reference>
<dbReference type="GeneID" id="7199718"/>
<gene>
    <name evidence="1" type="ORF">PHATRDRAFT_44743</name>
</gene>
<dbReference type="HOGENOM" id="CLU_256100_0_0_1"/>
<dbReference type="PaxDb" id="2850-Phatr44743"/>
<evidence type="ECO:0008006" key="3">
    <source>
        <dbReference type="Google" id="ProtNLM"/>
    </source>
</evidence>
<protein>
    <recommendedName>
        <fullName evidence="3">CST complex subunit CTC1</fullName>
    </recommendedName>
</protein>
<keyword evidence="2" id="KW-1185">Reference proteome</keyword>
<organism evidence="1 2">
    <name type="scientific">Phaeodactylum tricornutum (strain CCAP 1055/1)</name>
    <dbReference type="NCBI Taxonomy" id="556484"/>
    <lineage>
        <taxon>Eukaryota</taxon>
        <taxon>Sar</taxon>
        <taxon>Stramenopiles</taxon>
        <taxon>Ochrophyta</taxon>
        <taxon>Bacillariophyta</taxon>
        <taxon>Bacillariophyceae</taxon>
        <taxon>Bacillariophycidae</taxon>
        <taxon>Naviculales</taxon>
        <taxon>Phaeodactylaceae</taxon>
        <taxon>Phaeodactylum</taxon>
    </lineage>
</organism>
<evidence type="ECO:0000313" key="1">
    <source>
        <dbReference type="EMBL" id="EEC49628.1"/>
    </source>
</evidence>
<dbReference type="KEGG" id="pti:PHATRDRAFT_44743"/>
<proteinExistence type="predicted"/>
<name>B7FVH1_PHATC</name>
<evidence type="ECO:0000313" key="2">
    <source>
        <dbReference type="Proteomes" id="UP000000759"/>
    </source>
</evidence>
<dbReference type="Proteomes" id="UP000000759">
    <property type="component" value="Chromosome 5"/>
</dbReference>
<dbReference type="InParanoid" id="B7FVH1"/>
<dbReference type="eggNOG" id="ENOG502SH9R">
    <property type="taxonomic scope" value="Eukaryota"/>
</dbReference>
<accession>B7FVH1</accession>
<sequence length="1365" mass="150713">MEKSQVGKISFRLALSRQVSSSCQAGRKRKTPTSVNETNAEAKTLQAAHDTNSVAIVGWIFTPLNSSQEYLLSVSMTLAKKTCDAARFQQTVRLDRYVQFFLEAQPASAEHPDPMNVVLLEVPDDALSIVDPGSPCNTFFDSAIDVWTLQQTRRLEVMNRQENVASSRTDAYTIRAKVHAVSPIIAMDTSNPFVLMELFDYHDDESILSCVAVIRHDALLCVEALYPGDDLVLHKVLRQQWRIPDMLEAKGYRWGQKIRVNSYVYVVDKECQIIWCQSNPDHVHMNRLPTTELRNIQGCIQSVHYTKTGSQIHIQFLTLTNIMDVASNPSTSKCLVLLLTYFPMSSALQLSLREGASVEVYNVHAIDNDQTYAACLRSKICLRRLAIDGPAPGAKIPPTMKKENCRGKGLPLPIPYSFLKIRRSYHEWVLRIRLENWLSQARWRVPIGCRMPFLDELISFWFPESFPQKRPARNPYAEFFDHAFLEYPCEKRTKPQPIYGCHLSTNTKPFSMPSFLDLAAIQTHAFNALSSKLDRLFEIGTDLQVGWHAAFVLEPWDLSSNSQPFSKGEHVYTSGFGHGKHHNNFTSLSLTTGGVILPVSGLCINADVRTLAAATEFFIGRLRSIVVSCLCVGFSSNDSRSDRHCRKVLLPPPESEQNNATGCCAILEIQGLLLIASFCLDCDEMRTINSGCSVFDANDEPIGTEHSVRDLLDPLSAKSQVPGSAVGLLVRKSMKLAKIRNCEFNGLMLTLSQAPLISSIDEFSCIQSIEIKPPVRVNESWRIQIRRWITSGLGATVTEDQLSLILVWWTLASSASTCALLSGGWDEFQGISAPSIASTCGVLVRFPSASAQQDAKRGYVRLRCAVDDLSASFFFPISNAAPTDANLSEDAFHFSGGERFLTGMLNRRVTRTRSHLASSEDETRLLPILGDLLLPPTASEIPSCTLADLHLAICRDLRQPGSAHLAPSLVREIRNATFLSVSYCSAQAQCSKCFQTLVNPSANGDGQKEKKGDEGNGLVRTLSRNLDREGVIGPSYWDRPLPNEPMVCPAIPPTSPPISAPRPQVNSREGTHLRCPNNCNVNYHGSIKWECSGVLDDGTGQAKLYAEREAALSLLGMSAIAMQAVEAGAWVSDRGIVFVKTAPPAPHIRSAVVMARSLAREALRLRSGGRHHRVVLQESDVLPYLTPSTQAAYCLERHGRSSVLPLREVSYLVRCKPLSDHVSHLNHTEVDLAVPGPDGSRASRPTPSYALPPLKLTLVDTCDTVGCLRPYINLGVSARTLRPIRKLLLGLHKLFEIFCGSEAHAFFGVNVDGCSRAGIAAGPFLGTHGGEDTKLGYRYGLALGQCLQQEDRISERQKICMGSNE</sequence>
<reference evidence="1 2" key="1">
    <citation type="journal article" date="2008" name="Nature">
        <title>The Phaeodactylum genome reveals the evolutionary history of diatom genomes.</title>
        <authorList>
            <person name="Bowler C."/>
            <person name="Allen A.E."/>
            <person name="Badger J.H."/>
            <person name="Grimwood J."/>
            <person name="Jabbari K."/>
            <person name="Kuo A."/>
            <person name="Maheswari U."/>
            <person name="Martens C."/>
            <person name="Maumus F."/>
            <person name="Otillar R.P."/>
            <person name="Rayko E."/>
            <person name="Salamov A."/>
            <person name="Vandepoele K."/>
            <person name="Beszteri B."/>
            <person name="Gruber A."/>
            <person name="Heijde M."/>
            <person name="Katinka M."/>
            <person name="Mock T."/>
            <person name="Valentin K."/>
            <person name="Verret F."/>
            <person name="Berges J.A."/>
            <person name="Brownlee C."/>
            <person name="Cadoret J.P."/>
            <person name="Chiovitti A."/>
            <person name="Choi C.J."/>
            <person name="Coesel S."/>
            <person name="De Martino A."/>
            <person name="Detter J.C."/>
            <person name="Durkin C."/>
            <person name="Falciatore A."/>
            <person name="Fournet J."/>
            <person name="Haruta M."/>
            <person name="Huysman M.J."/>
            <person name="Jenkins B.D."/>
            <person name="Jiroutova K."/>
            <person name="Jorgensen R.E."/>
            <person name="Joubert Y."/>
            <person name="Kaplan A."/>
            <person name="Kroger N."/>
            <person name="Kroth P.G."/>
            <person name="La Roche J."/>
            <person name="Lindquist E."/>
            <person name="Lommer M."/>
            <person name="Martin-Jezequel V."/>
            <person name="Lopez P.J."/>
            <person name="Lucas S."/>
            <person name="Mangogna M."/>
            <person name="McGinnis K."/>
            <person name="Medlin L.K."/>
            <person name="Montsant A."/>
            <person name="Oudot-Le Secq M.P."/>
            <person name="Napoli C."/>
            <person name="Obornik M."/>
            <person name="Parker M.S."/>
            <person name="Petit J.L."/>
            <person name="Porcel B.M."/>
            <person name="Poulsen N."/>
            <person name="Robison M."/>
            <person name="Rychlewski L."/>
            <person name="Rynearson T.A."/>
            <person name="Schmutz J."/>
            <person name="Shapiro H."/>
            <person name="Siaut M."/>
            <person name="Stanley M."/>
            <person name="Sussman M.R."/>
            <person name="Taylor A.R."/>
            <person name="Vardi A."/>
            <person name="von Dassow P."/>
            <person name="Vyverman W."/>
            <person name="Willis A."/>
            <person name="Wyrwicz L.S."/>
            <person name="Rokhsar D.S."/>
            <person name="Weissenbach J."/>
            <person name="Armbrust E.V."/>
            <person name="Green B.R."/>
            <person name="Van de Peer Y."/>
            <person name="Grigoriev I.V."/>
        </authorList>
    </citation>
    <scope>NUCLEOTIDE SEQUENCE [LARGE SCALE GENOMIC DNA]</scope>
    <source>
        <strain evidence="1 2">CCAP 1055/1</strain>
    </source>
</reference>
<dbReference type="OrthoDB" id="49087at2759"/>
<dbReference type="EMBL" id="CM000608">
    <property type="protein sequence ID" value="EEC49628.1"/>
    <property type="molecule type" value="Genomic_DNA"/>
</dbReference>
<dbReference type="RefSeq" id="XP_002178930.1">
    <property type="nucleotide sequence ID" value="XM_002178894.1"/>
</dbReference>